<dbReference type="EMBL" id="JARJCM010000005">
    <property type="protein sequence ID" value="KAJ7045204.1"/>
    <property type="molecule type" value="Genomic_DNA"/>
</dbReference>
<dbReference type="Proteomes" id="UP001218188">
    <property type="component" value="Unassembled WGS sequence"/>
</dbReference>
<gene>
    <name evidence="6" type="ORF">C8F04DRAFT_1068045</name>
</gene>
<keyword evidence="2 4" id="KW-0863">Zinc-finger</keyword>
<name>A0AAD6XHA1_9AGAR</name>
<reference evidence="6" key="1">
    <citation type="submission" date="2023-03" db="EMBL/GenBank/DDBJ databases">
        <title>Massive genome expansion in bonnet fungi (Mycena s.s.) driven by repeated elements and novel gene families across ecological guilds.</title>
        <authorList>
            <consortium name="Lawrence Berkeley National Laboratory"/>
            <person name="Harder C.B."/>
            <person name="Miyauchi S."/>
            <person name="Viragh M."/>
            <person name="Kuo A."/>
            <person name="Thoen E."/>
            <person name="Andreopoulos B."/>
            <person name="Lu D."/>
            <person name="Skrede I."/>
            <person name="Drula E."/>
            <person name="Henrissat B."/>
            <person name="Morin E."/>
            <person name="Kohler A."/>
            <person name="Barry K."/>
            <person name="LaButti K."/>
            <person name="Morin E."/>
            <person name="Salamov A."/>
            <person name="Lipzen A."/>
            <person name="Mereny Z."/>
            <person name="Hegedus B."/>
            <person name="Baldrian P."/>
            <person name="Stursova M."/>
            <person name="Weitz H."/>
            <person name="Taylor A."/>
            <person name="Grigoriev I.V."/>
            <person name="Nagy L.G."/>
            <person name="Martin F."/>
            <person name="Kauserud H."/>
        </authorList>
    </citation>
    <scope>NUCLEOTIDE SEQUENCE</scope>
    <source>
        <strain evidence="6">CBHHK200</strain>
    </source>
</reference>
<keyword evidence="1" id="KW-0479">Metal-binding</keyword>
<dbReference type="GO" id="GO:0008270">
    <property type="term" value="F:zinc ion binding"/>
    <property type="evidence" value="ECO:0007669"/>
    <property type="project" value="UniProtKB-KW"/>
</dbReference>
<evidence type="ECO:0000256" key="3">
    <source>
        <dbReference type="ARBA" id="ARBA00022833"/>
    </source>
</evidence>
<feature type="domain" description="MYND-type" evidence="5">
    <location>
        <begin position="269"/>
        <end position="316"/>
    </location>
</feature>
<sequence length="490" mass="55322">MPHISCKGNPITPFKEDRIKWNQDWEEDIAWSLRTPGARPIDLLRELYVHLATEESEAEMQHMLAFHRETYGQLCQSLPSLAHAVAVSFATNDFRKKWLAAQPSVRQEHILEALGRSCGEDDDSDFFRWLCDELTLPFLQKGGGQGFLDLLKHFTLDDYSLTPKEPIYLESSHWYLADPAAEPKAAYELADAEFNLERSYLIARTLYETLRSFLGISNEATKPFPRKRDVAKSGLPKVLRKFLAHEPAAMKRIRKQSRGYNTHPRVSLCENCGILESPGGERFMRCKACTEKVSRQIYYCSRECQRKDWKRHKIICGKPVTVSESHESAIPSPRPVPRASSTPELIGPPINGFKRSPALVYQVNLLNQNVSDEIDYLLITRTKRVFRFKIEDPGEKRAFRRFRDAALGTGDQQAVAAMGEFLVKGPGGAAGLLGGCALGGPVVQLGMERQDAFDQLTREFGFDVESAVSALERKRGDGLTWVEMELLSQG</sequence>
<keyword evidence="7" id="KW-1185">Reference proteome</keyword>
<evidence type="ECO:0000259" key="5">
    <source>
        <dbReference type="PROSITE" id="PS50865"/>
    </source>
</evidence>
<dbReference type="InterPro" id="IPR002893">
    <property type="entry name" value="Znf_MYND"/>
</dbReference>
<evidence type="ECO:0000313" key="7">
    <source>
        <dbReference type="Proteomes" id="UP001218188"/>
    </source>
</evidence>
<protein>
    <recommendedName>
        <fullName evidence="5">MYND-type domain-containing protein</fullName>
    </recommendedName>
</protein>
<evidence type="ECO:0000313" key="6">
    <source>
        <dbReference type="EMBL" id="KAJ7045204.1"/>
    </source>
</evidence>
<dbReference type="Gene3D" id="6.10.140.2220">
    <property type="match status" value="1"/>
</dbReference>
<dbReference type="PROSITE" id="PS50865">
    <property type="entry name" value="ZF_MYND_2"/>
    <property type="match status" value="1"/>
</dbReference>
<comment type="caution">
    <text evidence="6">The sequence shown here is derived from an EMBL/GenBank/DDBJ whole genome shotgun (WGS) entry which is preliminary data.</text>
</comment>
<evidence type="ECO:0000256" key="1">
    <source>
        <dbReference type="ARBA" id="ARBA00022723"/>
    </source>
</evidence>
<organism evidence="6 7">
    <name type="scientific">Mycena alexandri</name>
    <dbReference type="NCBI Taxonomy" id="1745969"/>
    <lineage>
        <taxon>Eukaryota</taxon>
        <taxon>Fungi</taxon>
        <taxon>Dikarya</taxon>
        <taxon>Basidiomycota</taxon>
        <taxon>Agaricomycotina</taxon>
        <taxon>Agaricomycetes</taxon>
        <taxon>Agaricomycetidae</taxon>
        <taxon>Agaricales</taxon>
        <taxon>Marasmiineae</taxon>
        <taxon>Mycenaceae</taxon>
        <taxon>Mycena</taxon>
    </lineage>
</organism>
<evidence type="ECO:0000256" key="2">
    <source>
        <dbReference type="ARBA" id="ARBA00022771"/>
    </source>
</evidence>
<accession>A0AAD6XHA1</accession>
<proteinExistence type="predicted"/>
<evidence type="ECO:0000256" key="4">
    <source>
        <dbReference type="PROSITE-ProRule" id="PRU00134"/>
    </source>
</evidence>
<dbReference type="SUPFAM" id="SSF144232">
    <property type="entry name" value="HIT/MYND zinc finger-like"/>
    <property type="match status" value="1"/>
</dbReference>
<dbReference type="Pfam" id="PF01753">
    <property type="entry name" value="zf-MYND"/>
    <property type="match status" value="1"/>
</dbReference>
<keyword evidence="3" id="KW-0862">Zinc</keyword>
<dbReference type="AlphaFoldDB" id="A0AAD6XHA1"/>